<gene>
    <name evidence="5" type="ORF">C6Y14_15550</name>
</gene>
<feature type="domain" description="FAD-binding" evidence="4">
    <location>
        <begin position="3"/>
        <end position="335"/>
    </location>
</feature>
<dbReference type="AlphaFoldDB" id="A0A2P8Q8P8"/>
<sequence length="527" mass="55624">MEQQVVIAGGGPVGLWLAAELRRGGVSVTVVEERTDVDQRSKALTIHPRTIEIFASREVHKPFLAEGLRIPAGHFAMLDHRLDFKELDTPFPYTLALPQARTEELLEEYALALGATIVRGHRVSGFAEDTGSVTVQVQGTDGPYELRAAYLVGCDGTRSTVRTAAGIDFPGTPSTVLGWLGDVVLDRPPRPGFGVFGLRGALMVAPLPGGLHRLVGISPDSLTTESPQDLTLDELRAKAVAITGEDYGMRDPVWLSRFGNATRLAAEYRRGRVLLAGDAAHQHFPTGGVGMNVGIQDAHNLGWKLAATLDGRAPDGLLDSYHSERHPVGAQLMEHSRAQTALMTGFTPEGIDLRSFLSGMIATQPDFGRALSERLTALAVAYPAPETTAHPLTGGRAPDLAFTDSGSGLHGRVRADGYLLLDLTGGAPVSVSVSVPVPVSVPGQDVRPEGVRPEGVRPEGVLADRARPGLTVHTAALDRPPAAWAAVRAALIRPDGHVAWVGTDPDDTALAAAADRALALVHGPAAG</sequence>
<dbReference type="RefSeq" id="WP_107017247.1">
    <property type="nucleotide sequence ID" value="NZ_KZ679042.1"/>
</dbReference>
<dbReference type="Pfam" id="PF21274">
    <property type="entry name" value="Rng_hyd_C"/>
    <property type="match status" value="1"/>
</dbReference>
<dbReference type="PANTHER" id="PTHR43004:SF19">
    <property type="entry name" value="BINDING MONOOXYGENASE, PUTATIVE (JCVI)-RELATED"/>
    <property type="match status" value="1"/>
</dbReference>
<dbReference type="InterPro" id="IPR050641">
    <property type="entry name" value="RIFMO-like"/>
</dbReference>
<comment type="caution">
    <text evidence="5">The sequence shown here is derived from an EMBL/GenBank/DDBJ whole genome shotgun (WGS) entry which is preliminary data.</text>
</comment>
<accession>A0A2P8Q8P8</accession>
<keyword evidence="5" id="KW-0560">Oxidoreductase</keyword>
<dbReference type="EMBL" id="PYBJ01000008">
    <property type="protein sequence ID" value="PSM42609.1"/>
    <property type="molecule type" value="Genomic_DNA"/>
</dbReference>
<dbReference type="Proteomes" id="UP000240429">
    <property type="component" value="Unassembled WGS sequence"/>
</dbReference>
<dbReference type="Gene3D" id="3.30.70.2450">
    <property type="match status" value="1"/>
</dbReference>
<dbReference type="Gene3D" id="3.40.30.120">
    <property type="match status" value="1"/>
</dbReference>
<dbReference type="OrthoDB" id="8670884at2"/>
<evidence type="ECO:0000259" key="4">
    <source>
        <dbReference type="Pfam" id="PF01494"/>
    </source>
</evidence>
<keyword evidence="3" id="KW-0274">FAD</keyword>
<dbReference type="Gene3D" id="3.50.50.60">
    <property type="entry name" value="FAD/NAD(P)-binding domain"/>
    <property type="match status" value="1"/>
</dbReference>
<evidence type="ECO:0000256" key="2">
    <source>
        <dbReference type="ARBA" id="ARBA00022630"/>
    </source>
</evidence>
<dbReference type="PRINTS" id="PR00420">
    <property type="entry name" value="RNGMNOXGNASE"/>
</dbReference>
<keyword evidence="6" id="KW-1185">Reference proteome</keyword>
<evidence type="ECO:0000256" key="3">
    <source>
        <dbReference type="ARBA" id="ARBA00022827"/>
    </source>
</evidence>
<keyword evidence="2" id="KW-0285">Flavoprotein</keyword>
<dbReference type="InterPro" id="IPR036188">
    <property type="entry name" value="FAD/NAD-bd_sf"/>
</dbReference>
<name>A0A2P8Q8P8_9ACTN</name>
<organism evidence="5 6">
    <name type="scientific">Streptomyces dioscori</name>
    <dbReference type="NCBI Taxonomy" id="2109333"/>
    <lineage>
        <taxon>Bacteria</taxon>
        <taxon>Bacillati</taxon>
        <taxon>Actinomycetota</taxon>
        <taxon>Actinomycetes</taxon>
        <taxon>Kitasatosporales</taxon>
        <taxon>Streptomycetaceae</taxon>
        <taxon>Streptomyces</taxon>
        <taxon>Streptomyces aurantiacus group</taxon>
    </lineage>
</organism>
<comment type="cofactor">
    <cofactor evidence="1">
        <name>FAD</name>
        <dbReference type="ChEBI" id="CHEBI:57692"/>
    </cofactor>
</comment>
<proteinExistence type="predicted"/>
<dbReference type="PANTHER" id="PTHR43004">
    <property type="entry name" value="TRK SYSTEM POTASSIUM UPTAKE PROTEIN"/>
    <property type="match status" value="1"/>
</dbReference>
<keyword evidence="5" id="KW-0503">Monooxygenase</keyword>
<protein>
    <submittedName>
        <fullName evidence="5">Monooxygenase</fullName>
    </submittedName>
</protein>
<evidence type="ECO:0000313" key="6">
    <source>
        <dbReference type="Proteomes" id="UP000240429"/>
    </source>
</evidence>
<dbReference type="SUPFAM" id="SSF51905">
    <property type="entry name" value="FAD/NAD(P)-binding domain"/>
    <property type="match status" value="1"/>
</dbReference>
<reference evidence="5 6" key="1">
    <citation type="submission" date="2018-03" db="EMBL/GenBank/DDBJ databases">
        <title>Streptomyces dioscori sp. nov., a novel endophytic actinobacterium isolated from bulbil of Dioscorea bulbifera L.</title>
        <authorList>
            <person name="Zhikuan W."/>
        </authorList>
    </citation>
    <scope>NUCLEOTIDE SEQUENCE [LARGE SCALE GENOMIC DNA]</scope>
    <source>
        <strain evidence="5 6">A217</strain>
    </source>
</reference>
<evidence type="ECO:0000256" key="1">
    <source>
        <dbReference type="ARBA" id="ARBA00001974"/>
    </source>
</evidence>
<evidence type="ECO:0000313" key="5">
    <source>
        <dbReference type="EMBL" id="PSM42609.1"/>
    </source>
</evidence>
<dbReference type="InterPro" id="IPR002938">
    <property type="entry name" value="FAD-bd"/>
</dbReference>
<dbReference type="Pfam" id="PF01494">
    <property type="entry name" value="FAD_binding_3"/>
    <property type="match status" value="1"/>
</dbReference>
<dbReference type="GO" id="GO:0071949">
    <property type="term" value="F:FAD binding"/>
    <property type="evidence" value="ECO:0007669"/>
    <property type="project" value="InterPro"/>
</dbReference>
<dbReference type="GO" id="GO:0016709">
    <property type="term" value="F:oxidoreductase activity, acting on paired donors, with incorporation or reduction of molecular oxygen, NAD(P)H as one donor, and incorporation of one atom of oxygen"/>
    <property type="evidence" value="ECO:0007669"/>
    <property type="project" value="UniProtKB-ARBA"/>
</dbReference>